<evidence type="ECO:0000313" key="5">
    <source>
        <dbReference type="Proteomes" id="UP000799118"/>
    </source>
</evidence>
<feature type="region of interest" description="Disordered" evidence="2">
    <location>
        <begin position="1"/>
        <end position="48"/>
    </location>
</feature>
<dbReference type="Proteomes" id="UP000799118">
    <property type="component" value="Unassembled WGS sequence"/>
</dbReference>
<dbReference type="PROSITE" id="PS50157">
    <property type="entry name" value="ZINC_FINGER_C2H2_2"/>
    <property type="match status" value="1"/>
</dbReference>
<evidence type="ECO:0000313" key="4">
    <source>
        <dbReference type="EMBL" id="KAE9405495.1"/>
    </source>
</evidence>
<name>A0A6A4I9X1_9AGAR</name>
<organism evidence="4 5">
    <name type="scientific">Gymnopus androsaceus JB14</name>
    <dbReference type="NCBI Taxonomy" id="1447944"/>
    <lineage>
        <taxon>Eukaryota</taxon>
        <taxon>Fungi</taxon>
        <taxon>Dikarya</taxon>
        <taxon>Basidiomycota</taxon>
        <taxon>Agaricomycotina</taxon>
        <taxon>Agaricomycetes</taxon>
        <taxon>Agaricomycetidae</taxon>
        <taxon>Agaricales</taxon>
        <taxon>Marasmiineae</taxon>
        <taxon>Omphalotaceae</taxon>
        <taxon>Gymnopus</taxon>
    </lineage>
</organism>
<dbReference type="OrthoDB" id="3437960at2759"/>
<dbReference type="EMBL" id="ML769408">
    <property type="protein sequence ID" value="KAE9405495.1"/>
    <property type="molecule type" value="Genomic_DNA"/>
</dbReference>
<keyword evidence="5" id="KW-1185">Reference proteome</keyword>
<reference evidence="4" key="1">
    <citation type="journal article" date="2019" name="Environ. Microbiol.">
        <title>Fungal ecological strategies reflected in gene transcription - a case study of two litter decomposers.</title>
        <authorList>
            <person name="Barbi F."/>
            <person name="Kohler A."/>
            <person name="Barry K."/>
            <person name="Baskaran P."/>
            <person name="Daum C."/>
            <person name="Fauchery L."/>
            <person name="Ihrmark K."/>
            <person name="Kuo A."/>
            <person name="LaButti K."/>
            <person name="Lipzen A."/>
            <person name="Morin E."/>
            <person name="Grigoriev I.V."/>
            <person name="Henrissat B."/>
            <person name="Lindahl B."/>
            <person name="Martin F."/>
        </authorList>
    </citation>
    <scope>NUCLEOTIDE SEQUENCE</scope>
    <source>
        <strain evidence="4">JB14</strain>
    </source>
</reference>
<dbReference type="Pfam" id="PF12874">
    <property type="entry name" value="zf-met"/>
    <property type="match status" value="1"/>
</dbReference>
<keyword evidence="1" id="KW-0479">Metal-binding</keyword>
<dbReference type="AlphaFoldDB" id="A0A6A4I9X1"/>
<dbReference type="InterPro" id="IPR036236">
    <property type="entry name" value="Znf_C2H2_sf"/>
</dbReference>
<evidence type="ECO:0000259" key="3">
    <source>
        <dbReference type="PROSITE" id="PS50157"/>
    </source>
</evidence>
<evidence type="ECO:0000256" key="1">
    <source>
        <dbReference type="PROSITE-ProRule" id="PRU00042"/>
    </source>
</evidence>
<dbReference type="Pfam" id="PF00096">
    <property type="entry name" value="zf-C2H2"/>
    <property type="match status" value="1"/>
</dbReference>
<accession>A0A6A4I9X1</accession>
<sequence>MEAARIYGSSGQQLGSQWKAAQAAEPTSSQYEPAPYPASSTYHRDFPQSLPWSDSHSVTYTPNNISPTQSIQSMLSSSPVSSLTQNTLSQYDYASYLPQNNLPSPFLPVEMSPSSESLTRSQDFECCGKTFANKQNFETHIEGKHKKSRRFACSTCGETFPYQQSRNRHQKSRCPAVRARS</sequence>
<feature type="domain" description="C2H2-type" evidence="3">
    <location>
        <begin position="151"/>
        <end position="171"/>
    </location>
</feature>
<dbReference type="Gene3D" id="3.30.160.60">
    <property type="entry name" value="Classic Zinc Finger"/>
    <property type="match status" value="1"/>
</dbReference>
<evidence type="ECO:0000256" key="2">
    <source>
        <dbReference type="SAM" id="MobiDB-lite"/>
    </source>
</evidence>
<dbReference type="InterPro" id="IPR013087">
    <property type="entry name" value="Znf_C2H2_type"/>
</dbReference>
<protein>
    <recommendedName>
        <fullName evidence="3">C2H2-type domain-containing protein</fullName>
    </recommendedName>
</protein>
<keyword evidence="1" id="KW-0863">Zinc-finger</keyword>
<dbReference type="SUPFAM" id="SSF57667">
    <property type="entry name" value="beta-beta-alpha zinc fingers"/>
    <property type="match status" value="1"/>
</dbReference>
<keyword evidence="1" id="KW-0862">Zinc</keyword>
<gene>
    <name evidence="4" type="ORF">BT96DRAFT_915982</name>
</gene>
<dbReference type="GO" id="GO:0008270">
    <property type="term" value="F:zinc ion binding"/>
    <property type="evidence" value="ECO:0007669"/>
    <property type="project" value="UniProtKB-KW"/>
</dbReference>
<proteinExistence type="predicted"/>